<comment type="similarity">
    <text evidence="2">Belongs to the UPF0410 family.</text>
</comment>
<sequence>MSGIGWIGAIIIGGLAGWVAEKVMNADHGLLTNILLGIAGALVLNAILGLLLGGTLGGWIGQFIVALVGAILLIWGWRMLRARSS</sequence>
<evidence type="ECO:0000256" key="2">
    <source>
        <dbReference type="ARBA" id="ARBA00011006"/>
    </source>
</evidence>
<gene>
    <name evidence="8" type="ORF">GE300_01280</name>
</gene>
<evidence type="ECO:0000256" key="7">
    <source>
        <dbReference type="SAM" id="Phobius"/>
    </source>
</evidence>
<keyword evidence="5 7" id="KW-1133">Transmembrane helix</keyword>
<evidence type="ECO:0000256" key="3">
    <source>
        <dbReference type="ARBA" id="ARBA00022475"/>
    </source>
</evidence>
<dbReference type="RefSeq" id="WP_154444121.1">
    <property type="nucleotide sequence ID" value="NZ_WIND01000001.1"/>
</dbReference>
<accession>A0A6L5YVH3</accession>
<evidence type="ECO:0000313" key="8">
    <source>
        <dbReference type="EMBL" id="MSU88247.1"/>
    </source>
</evidence>
<dbReference type="InterPro" id="IPR007341">
    <property type="entry name" value="Transgly_assoc"/>
</dbReference>
<evidence type="ECO:0000256" key="1">
    <source>
        <dbReference type="ARBA" id="ARBA00004651"/>
    </source>
</evidence>
<feature type="transmembrane region" description="Helical" evidence="7">
    <location>
        <begin position="59"/>
        <end position="77"/>
    </location>
</feature>
<dbReference type="PANTHER" id="PTHR33884">
    <property type="entry name" value="UPF0410 PROTEIN YMGE"/>
    <property type="match status" value="1"/>
</dbReference>
<dbReference type="EMBL" id="WIND01000001">
    <property type="protein sequence ID" value="MSU88247.1"/>
    <property type="molecule type" value="Genomic_DNA"/>
</dbReference>
<reference evidence="8 9" key="1">
    <citation type="submission" date="2019-10" db="EMBL/GenBank/DDBJ databases">
        <title>Cognatihalovulum marinum gen. nov. sp. nov., a new member of the family Rhodobacteraceae isolated from deep seawater of the Northwest Indian Ocean.</title>
        <authorList>
            <person name="Ruan C."/>
            <person name="Wang J."/>
            <person name="Zheng X."/>
            <person name="Song L."/>
            <person name="Zhu Y."/>
            <person name="Huang Y."/>
            <person name="Lu Z."/>
            <person name="Du W."/>
            <person name="Huang L."/>
            <person name="Dai X."/>
        </authorList>
    </citation>
    <scope>NUCLEOTIDE SEQUENCE [LARGE SCALE GENOMIC DNA]</scope>
    <source>
        <strain evidence="8 9">2CG4</strain>
    </source>
</reference>
<dbReference type="Pfam" id="PF04226">
    <property type="entry name" value="Transgly_assoc"/>
    <property type="match status" value="1"/>
</dbReference>
<dbReference type="AlphaFoldDB" id="A0A6L5YVH3"/>
<protein>
    <submittedName>
        <fullName evidence="8">GlsB/YeaQ/YmgE family stress response membrane protein</fullName>
    </submittedName>
</protein>
<comment type="caution">
    <text evidence="8">The sequence shown here is derived from an EMBL/GenBank/DDBJ whole genome shotgun (WGS) entry which is preliminary data.</text>
</comment>
<dbReference type="PANTHER" id="PTHR33884:SF3">
    <property type="entry name" value="UPF0410 PROTEIN YMGE"/>
    <property type="match status" value="1"/>
</dbReference>
<evidence type="ECO:0000256" key="4">
    <source>
        <dbReference type="ARBA" id="ARBA00022692"/>
    </source>
</evidence>
<keyword evidence="6 7" id="KW-0472">Membrane</keyword>
<dbReference type="GO" id="GO:0005886">
    <property type="term" value="C:plasma membrane"/>
    <property type="evidence" value="ECO:0007669"/>
    <property type="project" value="UniProtKB-SubCell"/>
</dbReference>
<evidence type="ECO:0000256" key="5">
    <source>
        <dbReference type="ARBA" id="ARBA00022989"/>
    </source>
</evidence>
<feature type="transmembrane region" description="Helical" evidence="7">
    <location>
        <begin position="30"/>
        <end position="53"/>
    </location>
</feature>
<keyword evidence="3" id="KW-1003">Cell membrane</keyword>
<organism evidence="8 9">
    <name type="scientific">Halovulum marinum</name>
    <dbReference type="NCBI Taxonomy" id="2662447"/>
    <lineage>
        <taxon>Bacteria</taxon>
        <taxon>Pseudomonadati</taxon>
        <taxon>Pseudomonadota</taxon>
        <taxon>Alphaproteobacteria</taxon>
        <taxon>Rhodobacterales</taxon>
        <taxon>Paracoccaceae</taxon>
        <taxon>Halovulum</taxon>
    </lineage>
</organism>
<evidence type="ECO:0000256" key="6">
    <source>
        <dbReference type="ARBA" id="ARBA00023136"/>
    </source>
</evidence>
<proteinExistence type="inferred from homology"/>
<comment type="subcellular location">
    <subcellularLocation>
        <location evidence="1">Cell membrane</location>
        <topology evidence="1">Multi-pass membrane protein</topology>
    </subcellularLocation>
</comment>
<keyword evidence="9" id="KW-1185">Reference proteome</keyword>
<dbReference type="Proteomes" id="UP000474957">
    <property type="component" value="Unassembled WGS sequence"/>
</dbReference>
<feature type="transmembrane region" description="Helical" evidence="7">
    <location>
        <begin position="6"/>
        <end position="23"/>
    </location>
</feature>
<evidence type="ECO:0000313" key="9">
    <source>
        <dbReference type="Proteomes" id="UP000474957"/>
    </source>
</evidence>
<name>A0A6L5YVH3_9RHOB</name>
<keyword evidence="4 7" id="KW-0812">Transmembrane</keyword>